<dbReference type="AlphaFoldDB" id="A0A0V0GQP8"/>
<protein>
    <submittedName>
        <fullName evidence="1">Putative ovule protein</fullName>
    </submittedName>
</protein>
<evidence type="ECO:0000313" key="1">
    <source>
        <dbReference type="EMBL" id="JAP10173.1"/>
    </source>
</evidence>
<reference evidence="1" key="1">
    <citation type="submission" date="2015-12" db="EMBL/GenBank/DDBJ databases">
        <title>Gene expression during late stages of embryo sac development: a critical building block for successful pollen-pistil interactions.</title>
        <authorList>
            <person name="Liu Y."/>
            <person name="Joly V."/>
            <person name="Sabar M."/>
            <person name="Matton D.P."/>
        </authorList>
    </citation>
    <scope>NUCLEOTIDE SEQUENCE</scope>
</reference>
<sequence length="73" mass="8634">MEICNLYTANFPLTPTKTTLCAYDLILTFHFFIKLFSNGICNNVIIRDLILHIYISQTRRKSFENLFQTWLTV</sequence>
<accession>A0A0V0GQP8</accession>
<organism evidence="1">
    <name type="scientific">Solanum chacoense</name>
    <name type="common">Chaco potato</name>
    <dbReference type="NCBI Taxonomy" id="4108"/>
    <lineage>
        <taxon>Eukaryota</taxon>
        <taxon>Viridiplantae</taxon>
        <taxon>Streptophyta</taxon>
        <taxon>Embryophyta</taxon>
        <taxon>Tracheophyta</taxon>
        <taxon>Spermatophyta</taxon>
        <taxon>Magnoliopsida</taxon>
        <taxon>eudicotyledons</taxon>
        <taxon>Gunneridae</taxon>
        <taxon>Pentapetalae</taxon>
        <taxon>asterids</taxon>
        <taxon>lamiids</taxon>
        <taxon>Solanales</taxon>
        <taxon>Solanaceae</taxon>
        <taxon>Solanoideae</taxon>
        <taxon>Solaneae</taxon>
        <taxon>Solanum</taxon>
    </lineage>
</organism>
<proteinExistence type="predicted"/>
<name>A0A0V0GQP8_SOLCH</name>
<dbReference type="EMBL" id="GEDG01033605">
    <property type="protein sequence ID" value="JAP10173.1"/>
    <property type="molecule type" value="Transcribed_RNA"/>
</dbReference>